<keyword evidence="2" id="KW-0472">Membrane</keyword>
<evidence type="ECO:0000313" key="5">
    <source>
        <dbReference type="Proteomes" id="UP001500064"/>
    </source>
</evidence>
<dbReference type="Pfam" id="PF07730">
    <property type="entry name" value="HisKA_3"/>
    <property type="match status" value="1"/>
</dbReference>
<evidence type="ECO:0000256" key="1">
    <source>
        <dbReference type="SAM" id="MobiDB-lite"/>
    </source>
</evidence>
<keyword evidence="2" id="KW-0812">Transmembrane</keyword>
<reference evidence="4 5" key="1">
    <citation type="journal article" date="2019" name="Int. J. Syst. Evol. Microbiol.">
        <title>The Global Catalogue of Microorganisms (GCM) 10K type strain sequencing project: providing services to taxonomists for standard genome sequencing and annotation.</title>
        <authorList>
            <consortium name="The Broad Institute Genomics Platform"/>
            <consortium name="The Broad Institute Genome Sequencing Center for Infectious Disease"/>
            <person name="Wu L."/>
            <person name="Ma J."/>
        </authorList>
    </citation>
    <scope>NUCLEOTIDE SEQUENCE [LARGE SCALE GENOMIC DNA]</scope>
    <source>
        <strain evidence="4 5">JCM 13929</strain>
    </source>
</reference>
<evidence type="ECO:0000256" key="2">
    <source>
        <dbReference type="SAM" id="Phobius"/>
    </source>
</evidence>
<dbReference type="RefSeq" id="WP_428834616.1">
    <property type="nucleotide sequence ID" value="NZ_BAAAMU010000078.1"/>
</dbReference>
<sequence length="222" mass="23956">MIHFARADIVRLLRNRRYLIFVIAFPVALYLINANIYGDQTDGSGLGCNVILMVSMAAYGALASSMMGSAVPLATEMQVVTLGVLFISVRNTRTLTVELHRAQDEVARPAAAEERLRIARDLRDLLGHSLSLIVLKSEPAGRAGRGGRRFDDRRHRGAAAPVGGHGPQLPVGGDPEDPGPQPHRGRPARQNPGLALTARCPRAAPMPPMRPPPASLARCWRG</sequence>
<dbReference type="Proteomes" id="UP001500064">
    <property type="component" value="Unassembled WGS sequence"/>
</dbReference>
<dbReference type="Gene3D" id="1.20.5.1930">
    <property type="match status" value="1"/>
</dbReference>
<gene>
    <name evidence="4" type="ORF">GCM10009733_075960</name>
</gene>
<keyword evidence="2" id="KW-1133">Transmembrane helix</keyword>
<evidence type="ECO:0000313" key="4">
    <source>
        <dbReference type="EMBL" id="GAA1667250.1"/>
    </source>
</evidence>
<accession>A0ABN2G8N3</accession>
<protein>
    <recommendedName>
        <fullName evidence="3">Signal transduction histidine kinase subgroup 3 dimerisation and phosphoacceptor domain-containing protein</fullName>
    </recommendedName>
</protein>
<feature type="transmembrane region" description="Helical" evidence="2">
    <location>
        <begin position="18"/>
        <end position="37"/>
    </location>
</feature>
<name>A0ABN2G8N3_9ACTN</name>
<keyword evidence="5" id="KW-1185">Reference proteome</keyword>
<feature type="region of interest" description="Disordered" evidence="1">
    <location>
        <begin position="141"/>
        <end position="222"/>
    </location>
</feature>
<dbReference type="EMBL" id="BAAAMU010000078">
    <property type="protein sequence ID" value="GAA1667250.1"/>
    <property type="molecule type" value="Genomic_DNA"/>
</dbReference>
<dbReference type="InterPro" id="IPR011712">
    <property type="entry name" value="Sig_transdc_His_kin_sub3_dim/P"/>
</dbReference>
<feature type="domain" description="Signal transduction histidine kinase subgroup 3 dimerisation and phosphoacceptor" evidence="3">
    <location>
        <begin position="114"/>
        <end position="143"/>
    </location>
</feature>
<feature type="compositionally biased region" description="Pro residues" evidence="1">
    <location>
        <begin position="204"/>
        <end position="214"/>
    </location>
</feature>
<organism evidence="4 5">
    <name type="scientific">Nonomuraea maheshkhaliensis</name>
    <dbReference type="NCBI Taxonomy" id="419590"/>
    <lineage>
        <taxon>Bacteria</taxon>
        <taxon>Bacillati</taxon>
        <taxon>Actinomycetota</taxon>
        <taxon>Actinomycetes</taxon>
        <taxon>Streptosporangiales</taxon>
        <taxon>Streptosporangiaceae</taxon>
        <taxon>Nonomuraea</taxon>
    </lineage>
</organism>
<evidence type="ECO:0000259" key="3">
    <source>
        <dbReference type="Pfam" id="PF07730"/>
    </source>
</evidence>
<comment type="caution">
    <text evidence="4">The sequence shown here is derived from an EMBL/GenBank/DDBJ whole genome shotgun (WGS) entry which is preliminary data.</text>
</comment>
<proteinExistence type="predicted"/>
<feature type="transmembrane region" description="Helical" evidence="2">
    <location>
        <begin position="43"/>
        <end position="62"/>
    </location>
</feature>